<dbReference type="AlphaFoldDB" id="A0A1F8FUC5"/>
<dbReference type="PRINTS" id="PR00162">
    <property type="entry name" value="RIESKE"/>
</dbReference>
<dbReference type="SUPFAM" id="SSF50022">
    <property type="entry name" value="ISP domain"/>
    <property type="match status" value="1"/>
</dbReference>
<evidence type="ECO:0000256" key="4">
    <source>
        <dbReference type="ARBA" id="ARBA00023014"/>
    </source>
</evidence>
<comment type="cofactor">
    <cofactor evidence="6">
        <name>[2Fe-2S] cluster</name>
        <dbReference type="ChEBI" id="CHEBI:190135"/>
    </cofactor>
</comment>
<keyword evidence="3" id="KW-0408">Iron</keyword>
<gene>
    <name evidence="8" type="ORF">A3C81_01420</name>
</gene>
<reference evidence="8 9" key="1">
    <citation type="journal article" date="2016" name="Nat. Commun.">
        <title>Thousands of microbial genomes shed light on interconnected biogeochemical processes in an aquifer system.</title>
        <authorList>
            <person name="Anantharaman K."/>
            <person name="Brown C.T."/>
            <person name="Hug L.A."/>
            <person name="Sharon I."/>
            <person name="Castelle C.J."/>
            <person name="Probst A.J."/>
            <person name="Thomas B.C."/>
            <person name="Singh A."/>
            <person name="Wilkins M.J."/>
            <person name="Karaoz U."/>
            <person name="Brodie E.L."/>
            <person name="Williams K.H."/>
            <person name="Hubbard S.S."/>
            <person name="Banfield J.F."/>
        </authorList>
    </citation>
    <scope>NUCLEOTIDE SEQUENCE [LARGE SCALE GENOMIC DNA]</scope>
</reference>
<dbReference type="Gene3D" id="2.102.10.10">
    <property type="entry name" value="Rieske [2Fe-2S] iron-sulphur domain"/>
    <property type="match status" value="1"/>
</dbReference>
<evidence type="ECO:0000256" key="2">
    <source>
        <dbReference type="ARBA" id="ARBA00022723"/>
    </source>
</evidence>
<name>A0A1F8FUC5_9BACT</name>
<dbReference type="InterPro" id="IPR017941">
    <property type="entry name" value="Rieske_2Fe-2S"/>
</dbReference>
<sequence length="178" mass="20046">MKTATRREVISRGFAVIGWGSFAATCGLGIGETIRFFFPKVIFQSPSKFVISPIEEFLLLSGDADTYGVIDVDNRWRTKHKFFVVRERAKIYALSARCTHLGCTINWFDDMRIFKCPCHGSEYRSNGINFAGPAPRMLDRFSITLNQEGILVVDTGITYDYKRFDVDGASIVIPVPNS</sequence>
<dbReference type="PROSITE" id="PS51296">
    <property type="entry name" value="RIESKE"/>
    <property type="match status" value="1"/>
</dbReference>
<evidence type="ECO:0000313" key="8">
    <source>
        <dbReference type="EMBL" id="OGN16625.1"/>
    </source>
</evidence>
<proteinExistence type="predicted"/>
<dbReference type="CDD" id="cd03467">
    <property type="entry name" value="Rieske"/>
    <property type="match status" value="1"/>
</dbReference>
<dbReference type="InterPro" id="IPR014349">
    <property type="entry name" value="Rieske_Fe-S_prot"/>
</dbReference>
<dbReference type="Pfam" id="PF00355">
    <property type="entry name" value="Rieske"/>
    <property type="match status" value="1"/>
</dbReference>
<dbReference type="InterPro" id="IPR036922">
    <property type="entry name" value="Rieske_2Fe-2S_sf"/>
</dbReference>
<dbReference type="EMBL" id="MGJY01000008">
    <property type="protein sequence ID" value="OGN16625.1"/>
    <property type="molecule type" value="Genomic_DNA"/>
</dbReference>
<evidence type="ECO:0000256" key="5">
    <source>
        <dbReference type="ARBA" id="ARBA00023157"/>
    </source>
</evidence>
<evidence type="ECO:0000259" key="7">
    <source>
        <dbReference type="PROSITE" id="PS51296"/>
    </source>
</evidence>
<evidence type="ECO:0000256" key="6">
    <source>
        <dbReference type="ARBA" id="ARBA00034078"/>
    </source>
</evidence>
<dbReference type="GO" id="GO:0016020">
    <property type="term" value="C:membrane"/>
    <property type="evidence" value="ECO:0007669"/>
    <property type="project" value="InterPro"/>
</dbReference>
<feature type="domain" description="Rieske" evidence="7">
    <location>
        <begin position="81"/>
        <end position="152"/>
    </location>
</feature>
<keyword evidence="4" id="KW-0411">Iron-sulfur</keyword>
<organism evidence="8 9">
    <name type="scientific">Candidatus Yanofskybacteria bacterium RIFCSPHIGHO2_02_FULL_46_19</name>
    <dbReference type="NCBI Taxonomy" id="1802684"/>
    <lineage>
        <taxon>Bacteria</taxon>
        <taxon>Candidatus Yanofskyibacteriota</taxon>
    </lineage>
</organism>
<dbReference type="GO" id="GO:0046872">
    <property type="term" value="F:metal ion binding"/>
    <property type="evidence" value="ECO:0007669"/>
    <property type="project" value="UniProtKB-KW"/>
</dbReference>
<keyword evidence="5" id="KW-1015">Disulfide bond</keyword>
<accession>A0A1F8FUC5</accession>
<keyword evidence="1" id="KW-0001">2Fe-2S</keyword>
<dbReference type="InterPro" id="IPR005805">
    <property type="entry name" value="Rieske_Fe-S_prot_C"/>
</dbReference>
<dbReference type="PANTHER" id="PTHR10134">
    <property type="entry name" value="CYTOCHROME B-C1 COMPLEX SUBUNIT RIESKE, MITOCHONDRIAL"/>
    <property type="match status" value="1"/>
</dbReference>
<evidence type="ECO:0000256" key="3">
    <source>
        <dbReference type="ARBA" id="ARBA00023004"/>
    </source>
</evidence>
<comment type="caution">
    <text evidence="8">The sequence shown here is derived from an EMBL/GenBank/DDBJ whole genome shotgun (WGS) entry which is preliminary data.</text>
</comment>
<dbReference type="GO" id="GO:0051537">
    <property type="term" value="F:2 iron, 2 sulfur cluster binding"/>
    <property type="evidence" value="ECO:0007669"/>
    <property type="project" value="UniProtKB-KW"/>
</dbReference>
<keyword evidence="2" id="KW-0479">Metal-binding</keyword>
<dbReference type="Proteomes" id="UP000177796">
    <property type="component" value="Unassembled WGS sequence"/>
</dbReference>
<evidence type="ECO:0000256" key="1">
    <source>
        <dbReference type="ARBA" id="ARBA00022714"/>
    </source>
</evidence>
<evidence type="ECO:0000313" key="9">
    <source>
        <dbReference type="Proteomes" id="UP000177796"/>
    </source>
</evidence>
<protein>
    <recommendedName>
        <fullName evidence="7">Rieske domain-containing protein</fullName>
    </recommendedName>
</protein>